<dbReference type="OrthoDB" id="37484at2759"/>
<dbReference type="SUPFAM" id="SSF52540">
    <property type="entry name" value="P-loop containing nucleoside triphosphate hydrolases"/>
    <property type="match status" value="1"/>
</dbReference>
<dbReference type="InterPro" id="IPR002182">
    <property type="entry name" value="NB-ARC"/>
</dbReference>
<dbReference type="InterPro" id="IPR041118">
    <property type="entry name" value="Rx_N"/>
</dbReference>
<feature type="coiled-coil region" evidence="5">
    <location>
        <begin position="28"/>
        <end position="55"/>
    </location>
</feature>
<dbReference type="GO" id="GO:0005524">
    <property type="term" value="F:ATP binding"/>
    <property type="evidence" value="ECO:0007669"/>
    <property type="project" value="UniProtKB-KW"/>
</dbReference>
<dbReference type="Proteomes" id="UP000515151">
    <property type="component" value="Chromosome 5"/>
</dbReference>
<dbReference type="InterPro" id="IPR027417">
    <property type="entry name" value="P-loop_NTPase"/>
</dbReference>
<dbReference type="SUPFAM" id="SSF52058">
    <property type="entry name" value="L domain-like"/>
    <property type="match status" value="1"/>
</dbReference>
<dbReference type="Gene3D" id="1.20.5.4130">
    <property type="match status" value="1"/>
</dbReference>
<evidence type="ECO:0000256" key="3">
    <source>
        <dbReference type="ARBA" id="ARBA00022821"/>
    </source>
</evidence>
<keyword evidence="1" id="KW-0677">Repeat</keyword>
<dbReference type="Pfam" id="PF23559">
    <property type="entry name" value="WHD_DRP"/>
    <property type="match status" value="1"/>
</dbReference>
<dbReference type="InterPro" id="IPR042197">
    <property type="entry name" value="Apaf_helical"/>
</dbReference>
<keyword evidence="10" id="KW-1185">Reference proteome</keyword>
<dbReference type="Gene3D" id="3.80.10.10">
    <property type="entry name" value="Ribonuclease Inhibitor"/>
    <property type="match status" value="1"/>
</dbReference>
<proteinExistence type="predicted"/>
<dbReference type="Gene3D" id="1.10.8.430">
    <property type="entry name" value="Helical domain of apoptotic protease-activating factors"/>
    <property type="match status" value="1"/>
</dbReference>
<dbReference type="PANTHER" id="PTHR36766:SF51">
    <property type="entry name" value="DISEASE RESISTANCE RPP13-LIKE PROTEIN 1"/>
    <property type="match status" value="1"/>
</dbReference>
<reference evidence="10" key="1">
    <citation type="journal article" date="2020" name="Plant Biotechnol. J.">
        <title>The pomegranate (Punica granatum L.) draft genome dissects genetic divergence between soft- and hard-seeded cultivars.</title>
        <authorList>
            <person name="Luo X."/>
            <person name="Li H."/>
            <person name="Wu Z."/>
            <person name="Yao W."/>
            <person name="Zhao P."/>
            <person name="Cao D."/>
            <person name="Yu H."/>
            <person name="Li K."/>
            <person name="Poudel K."/>
            <person name="Zhao D."/>
            <person name="Zhang F."/>
            <person name="Xia X."/>
            <person name="Chen L."/>
            <person name="Wang Q."/>
            <person name="Jing D."/>
            <person name="Cao S."/>
        </authorList>
    </citation>
    <scope>NUCLEOTIDE SEQUENCE [LARGE SCALE GENOMIC DNA]</scope>
    <source>
        <strain evidence="10">cv. Tunisia</strain>
    </source>
</reference>
<dbReference type="PANTHER" id="PTHR36766">
    <property type="entry name" value="PLANT BROAD-SPECTRUM MILDEW RESISTANCE PROTEIN RPW8"/>
    <property type="match status" value="1"/>
</dbReference>
<evidence type="ECO:0000259" key="7">
    <source>
        <dbReference type="Pfam" id="PF00931"/>
    </source>
</evidence>
<dbReference type="GO" id="GO:0043531">
    <property type="term" value="F:ADP binding"/>
    <property type="evidence" value="ECO:0007669"/>
    <property type="project" value="InterPro"/>
</dbReference>
<dbReference type="GO" id="GO:0006952">
    <property type="term" value="P:defense response"/>
    <property type="evidence" value="ECO:0007669"/>
    <property type="project" value="UniProtKB-KW"/>
</dbReference>
<gene>
    <name evidence="11" type="primary">LOC116208953</name>
</gene>
<dbReference type="PRINTS" id="PR00364">
    <property type="entry name" value="DISEASERSIST"/>
</dbReference>
<evidence type="ECO:0000256" key="4">
    <source>
        <dbReference type="ARBA" id="ARBA00022840"/>
    </source>
</evidence>
<feature type="region of interest" description="Disordered" evidence="6">
    <location>
        <begin position="921"/>
        <end position="941"/>
    </location>
</feature>
<reference evidence="11" key="2">
    <citation type="submission" date="2025-08" db="UniProtKB">
        <authorList>
            <consortium name="RefSeq"/>
        </authorList>
    </citation>
    <scope>IDENTIFICATION</scope>
    <source>
        <tissue evidence="11">Leaf</tissue>
    </source>
</reference>
<dbReference type="AlphaFoldDB" id="A0A6P8DQU5"/>
<evidence type="ECO:0000313" key="10">
    <source>
        <dbReference type="Proteomes" id="UP000515151"/>
    </source>
</evidence>
<feature type="domain" description="Disease resistance N-terminal" evidence="8">
    <location>
        <begin position="6"/>
        <end position="93"/>
    </location>
</feature>
<evidence type="ECO:0000256" key="6">
    <source>
        <dbReference type="SAM" id="MobiDB-lite"/>
    </source>
</evidence>
<sequence>MAEVLLGSFLQVLFDRLASRELLNYARREKLRSRLKRWERNLQDINIVLEDAEDRAMGGESRVITPWLDDLRDLAYEVDDLLDEFGTEEALRSSFMPSDQAGASSSKLYSLLLPRCITCNLSPRRLVFKHEMGSKVKEIDGRLADIKSRKETLRLSEGGGGRIYIASHQRRLPSTYLAEPFILGRDNDREAIMNFLMDENEDLSVIPIVGMGGLGKTTLARLVYNDEKVKGSFPVRAWACVSDEFDVLAVMRTIFLQIMGRAHEGKDLNVLQVEIQNSLSVSGKKFLIVLDDVWDKEDATLHDRWTLLRRKFESGRAKVYTLGTLSPDDCKALLAYHALGVVNFDNHPDIKPAGEKIAAKCAGLPLAAKTVGGVLRSRYELGEWKTIAQSRIWDLPETKGVPQALLLSYIYLPSDLKRCFVYCAVFPKDHEFDKDDLISLWMAEGLLGRARLEESMRDLGLRYFRELLSRSFFHPFSGQESSFVMHDLLSDLAASIAGEFCLSLGEGQLDSCKEKKSLEKKDRNATSLGVLPQLKEVDVQRMDAICAVGPEFYGNMVKPFPSLEKLVFVEMYAWEQWSFSTGNDQGNGPFPRLRKLKLRDCPKLLIIERWLNQFPMLVELVIDECPLLEKRGRFGDCDGRMVTGVVSISSSIKCLTMVKIARISELTNFLRGGALSSLATLQVLWIERCDELTCLWEEKDGGAAGINRNRALKHLRIEGCHGLVKIGAFPPNLEDLHLKDCLNLEELPNDMPSSLRVLVVSSPKKLDIYRSEVLGLSLEGTTTMGLEEIAIACCKMLNSLSPHLHRSFTRLTQLHLKDCPALELRVLAVASRHPVSSSYSWLPRDQVSLTADACSLVPARTRDCTGIASFPEEGLPPNQAHLNVWECENLNRPMSKWGLKETTAFRGLTIGGKIGCLVGTNSFPPPPDHEEEDEGRGQGKGGWHVLPPSMISRCKATSLLKLKFLPREGFLASLGLLHIGGCSEDLVGDYFPIIERIPDICL</sequence>
<keyword evidence="2" id="KW-0547">Nucleotide-binding</keyword>
<dbReference type="Pfam" id="PF18052">
    <property type="entry name" value="Rx_N"/>
    <property type="match status" value="1"/>
</dbReference>
<dbReference type="GeneID" id="116208953"/>
<evidence type="ECO:0000259" key="8">
    <source>
        <dbReference type="Pfam" id="PF18052"/>
    </source>
</evidence>
<keyword evidence="4" id="KW-0067">ATP-binding</keyword>
<dbReference type="Pfam" id="PF00931">
    <property type="entry name" value="NB-ARC"/>
    <property type="match status" value="1"/>
</dbReference>
<feature type="domain" description="NB-ARC" evidence="7">
    <location>
        <begin position="187"/>
        <end position="298"/>
    </location>
</feature>
<feature type="domain" description="Disease resistance protein winged helix" evidence="9">
    <location>
        <begin position="425"/>
        <end position="493"/>
    </location>
</feature>
<dbReference type="InterPro" id="IPR032675">
    <property type="entry name" value="LRR_dom_sf"/>
</dbReference>
<dbReference type="RefSeq" id="XP_031398390.1">
    <property type="nucleotide sequence ID" value="XM_031542530.1"/>
</dbReference>
<keyword evidence="5" id="KW-0175">Coiled coil</keyword>
<dbReference type="InterPro" id="IPR058922">
    <property type="entry name" value="WHD_DRP"/>
</dbReference>
<dbReference type="FunFam" id="1.10.10.10:FF:000322">
    <property type="entry name" value="Probable disease resistance protein At1g63360"/>
    <property type="match status" value="1"/>
</dbReference>
<dbReference type="GO" id="GO:0051707">
    <property type="term" value="P:response to other organism"/>
    <property type="evidence" value="ECO:0007669"/>
    <property type="project" value="UniProtKB-ARBA"/>
</dbReference>
<evidence type="ECO:0000313" key="11">
    <source>
        <dbReference type="RefSeq" id="XP_031398390.1"/>
    </source>
</evidence>
<evidence type="ECO:0000256" key="1">
    <source>
        <dbReference type="ARBA" id="ARBA00022737"/>
    </source>
</evidence>
<dbReference type="Gene3D" id="1.10.10.10">
    <property type="entry name" value="Winged helix-like DNA-binding domain superfamily/Winged helix DNA-binding domain"/>
    <property type="match status" value="1"/>
</dbReference>
<accession>A0A6P8DQU5</accession>
<keyword evidence="3" id="KW-0611">Plant defense</keyword>
<dbReference type="InterPro" id="IPR036388">
    <property type="entry name" value="WH-like_DNA-bd_sf"/>
</dbReference>
<evidence type="ECO:0000256" key="2">
    <source>
        <dbReference type="ARBA" id="ARBA00022741"/>
    </source>
</evidence>
<dbReference type="Gene3D" id="3.40.50.300">
    <property type="entry name" value="P-loop containing nucleotide triphosphate hydrolases"/>
    <property type="match status" value="1"/>
</dbReference>
<evidence type="ECO:0000256" key="5">
    <source>
        <dbReference type="SAM" id="Coils"/>
    </source>
</evidence>
<organism evidence="10 11">
    <name type="scientific">Punica granatum</name>
    <name type="common">Pomegranate</name>
    <dbReference type="NCBI Taxonomy" id="22663"/>
    <lineage>
        <taxon>Eukaryota</taxon>
        <taxon>Viridiplantae</taxon>
        <taxon>Streptophyta</taxon>
        <taxon>Embryophyta</taxon>
        <taxon>Tracheophyta</taxon>
        <taxon>Spermatophyta</taxon>
        <taxon>Magnoliopsida</taxon>
        <taxon>eudicotyledons</taxon>
        <taxon>Gunneridae</taxon>
        <taxon>Pentapetalae</taxon>
        <taxon>rosids</taxon>
        <taxon>malvids</taxon>
        <taxon>Myrtales</taxon>
        <taxon>Lythraceae</taxon>
        <taxon>Punica</taxon>
    </lineage>
</organism>
<name>A0A6P8DQU5_PUNGR</name>
<protein>
    <submittedName>
        <fullName evidence="11">Disease resistance protein RGA3</fullName>
    </submittedName>
</protein>
<evidence type="ECO:0000259" key="9">
    <source>
        <dbReference type="Pfam" id="PF23559"/>
    </source>
</evidence>